<gene>
    <name evidence="1" type="ORF">S01H1_81806</name>
</gene>
<feature type="non-terminal residue" evidence="1">
    <location>
        <position position="204"/>
    </location>
</feature>
<evidence type="ECO:0000313" key="1">
    <source>
        <dbReference type="EMBL" id="GAG45351.1"/>
    </source>
</evidence>
<sequence>MGYVANDDGGGTILGDLTSAYSFLARSYTDKTTGRITDRYGLYVEDTTGVGGLLTNQYGIYIEDMDYADTLNYAIYSLGGDVELTDGNVATTGSGRFDGGLAVGCEPHEDHIDICTSDTDDPSLHFITANTTAVDSGTTDGDGASKLIDAGQNFETTCDVGYVVNNTTDSTSTYITAVDDDDNLSLNDDIFDLGENYEILRTHE</sequence>
<protein>
    <submittedName>
        <fullName evidence="1">Uncharacterized protein</fullName>
    </submittedName>
</protein>
<dbReference type="EMBL" id="BARS01055405">
    <property type="protein sequence ID" value="GAG45351.1"/>
    <property type="molecule type" value="Genomic_DNA"/>
</dbReference>
<name>X0ZAB1_9ZZZZ</name>
<reference evidence="1" key="1">
    <citation type="journal article" date="2014" name="Front. Microbiol.">
        <title>High frequency of phylogenetically diverse reductive dehalogenase-homologous genes in deep subseafloor sedimentary metagenomes.</title>
        <authorList>
            <person name="Kawai M."/>
            <person name="Futagami T."/>
            <person name="Toyoda A."/>
            <person name="Takaki Y."/>
            <person name="Nishi S."/>
            <person name="Hori S."/>
            <person name="Arai W."/>
            <person name="Tsubouchi T."/>
            <person name="Morono Y."/>
            <person name="Uchiyama I."/>
            <person name="Ito T."/>
            <person name="Fujiyama A."/>
            <person name="Inagaki F."/>
            <person name="Takami H."/>
        </authorList>
    </citation>
    <scope>NUCLEOTIDE SEQUENCE</scope>
    <source>
        <strain evidence="1">Expedition CK06-06</strain>
    </source>
</reference>
<dbReference type="AlphaFoldDB" id="X0ZAB1"/>
<accession>X0ZAB1</accession>
<proteinExistence type="predicted"/>
<comment type="caution">
    <text evidence="1">The sequence shown here is derived from an EMBL/GenBank/DDBJ whole genome shotgun (WGS) entry which is preliminary data.</text>
</comment>
<organism evidence="1">
    <name type="scientific">marine sediment metagenome</name>
    <dbReference type="NCBI Taxonomy" id="412755"/>
    <lineage>
        <taxon>unclassified sequences</taxon>
        <taxon>metagenomes</taxon>
        <taxon>ecological metagenomes</taxon>
    </lineage>
</organism>